<keyword evidence="16" id="KW-1185">Reference proteome</keyword>
<dbReference type="GO" id="GO:0000049">
    <property type="term" value="F:tRNA binding"/>
    <property type="evidence" value="ECO:0007669"/>
    <property type="project" value="UniProtKB-KW"/>
</dbReference>
<dbReference type="GO" id="GO:0046872">
    <property type="term" value="F:metal ion binding"/>
    <property type="evidence" value="ECO:0007669"/>
    <property type="project" value="UniProtKB-KW"/>
</dbReference>
<sequence>MQVTIEDQSLEAAAGEACGQVLARAISGKRYKNTVACLVDGQARDLASPLPDDAHEITPIAADTPQGLAVIRHSAAHIMAEAVKKLFPAVQVTIGPAIENGFYYDFAYERPFTPEDLEAIEAEMRKSIAANTAFACTYVPKADAKALFASQGESYKLEIMDENIVGDTVSLYRHGAFTDLCRGPHVPTTGMVRAVKLLSVAGAYWRGDEKRPMLQRIYGTAFAAEADLKTYLRHLEEAKKRDHRKLGTQLDMFSFSEEVGAGMCIWHPKGELVRTILEDFERREHLRRGYQLVRGPLILRRELWERSGHYDNYRENMYFTEIDEQSYGIKPMNCLAHMLIYKSRIRSYRDLPQRYFELGVVHRHEKSGVLHGLLRVRQFTQDDAHILCRPDQLQAEITGVVRFVQDVLGLFGFDFEAELSTRPEKSIGSDEDWDRATKALSDAMESIGLPYEINEGDGAFYGPKIDIKLKDALDRRWQCATIQCDFTLPERFDLVYTDTDGERKRPVMLHRVILGAVERFLGVLIEHTAGALPTWLAPVQARILIVTDAQKDFAEQALERLKAAGIRAELDDRNEKLGFKVREAQVEKIPYMLVAGDKEKELGGLNVRLRSGENLGVKTLDEVELLITADCQEPFKRGGMRYNFCSQ</sequence>
<comment type="similarity">
    <text evidence="1 13">Belongs to the class-II aminoacyl-tRNA synthetase family.</text>
</comment>
<dbReference type="NCBIfam" id="TIGR00418">
    <property type="entry name" value="thrS"/>
    <property type="match status" value="1"/>
</dbReference>
<dbReference type="HAMAP" id="MF_00184">
    <property type="entry name" value="Thr_tRNA_synth"/>
    <property type="match status" value="1"/>
</dbReference>
<feature type="binding site" evidence="13">
    <location>
        <position position="334"/>
    </location>
    <ligand>
        <name>Zn(2+)</name>
        <dbReference type="ChEBI" id="CHEBI:29105"/>
        <note>catalytic</note>
    </ligand>
</feature>
<keyword evidence="11 13" id="KW-0030">Aminoacyl-tRNA synthetase</keyword>
<dbReference type="InterPro" id="IPR033728">
    <property type="entry name" value="ThrRS_core"/>
</dbReference>
<dbReference type="RefSeq" id="WP_160960768.1">
    <property type="nucleotide sequence ID" value="NZ_WVUD01000015.1"/>
</dbReference>
<comment type="subcellular location">
    <subcellularLocation>
        <location evidence="13">Cytoplasm</location>
    </subcellularLocation>
</comment>
<dbReference type="Pfam" id="PF00587">
    <property type="entry name" value="tRNA-synt_2b"/>
    <property type="match status" value="1"/>
</dbReference>
<evidence type="ECO:0000256" key="4">
    <source>
        <dbReference type="ARBA" id="ARBA00022598"/>
    </source>
</evidence>
<dbReference type="InterPro" id="IPR018163">
    <property type="entry name" value="Thr/Ala-tRNA-synth_IIc_edit"/>
</dbReference>
<keyword evidence="2 13" id="KW-0963">Cytoplasm</keyword>
<evidence type="ECO:0000256" key="9">
    <source>
        <dbReference type="ARBA" id="ARBA00022884"/>
    </source>
</evidence>
<dbReference type="CDD" id="cd01667">
    <property type="entry name" value="TGS_ThrRS"/>
    <property type="match status" value="1"/>
</dbReference>
<keyword evidence="5 13" id="KW-0479">Metal-binding</keyword>
<comment type="cofactor">
    <cofactor evidence="13">
        <name>Zn(2+)</name>
        <dbReference type="ChEBI" id="CHEBI:29105"/>
    </cofactor>
    <text evidence="13">Binds 1 zinc ion per subunit.</text>
</comment>
<dbReference type="GO" id="GO:0006435">
    <property type="term" value="P:threonyl-tRNA aminoacylation"/>
    <property type="evidence" value="ECO:0007669"/>
    <property type="project" value="UniProtKB-UniRule"/>
</dbReference>
<dbReference type="OrthoDB" id="9802304at2"/>
<evidence type="ECO:0000256" key="11">
    <source>
        <dbReference type="ARBA" id="ARBA00023146"/>
    </source>
</evidence>
<dbReference type="Proteomes" id="UP000482487">
    <property type="component" value="Unassembled WGS sequence"/>
</dbReference>
<accession>A0A7C9N5I3</accession>
<dbReference type="InterPro" id="IPR047246">
    <property type="entry name" value="ThrRS_anticodon"/>
</dbReference>
<dbReference type="InterPro" id="IPR006195">
    <property type="entry name" value="aa-tRNA-synth_II"/>
</dbReference>
<keyword evidence="7 13" id="KW-0862">Zinc</keyword>
<dbReference type="EC" id="6.1.1.3" evidence="13"/>
<evidence type="ECO:0000256" key="10">
    <source>
        <dbReference type="ARBA" id="ARBA00022917"/>
    </source>
</evidence>
<dbReference type="CDD" id="cd00771">
    <property type="entry name" value="ThrRS_core"/>
    <property type="match status" value="1"/>
</dbReference>
<comment type="subunit">
    <text evidence="13">Homodimer.</text>
</comment>
<dbReference type="PANTHER" id="PTHR11451">
    <property type="entry name" value="THREONINE-TRNA LIGASE"/>
    <property type="match status" value="1"/>
</dbReference>
<protein>
    <recommendedName>
        <fullName evidence="13">Threonine--tRNA ligase</fullName>
        <ecNumber evidence="13">6.1.1.3</ecNumber>
    </recommendedName>
    <alternativeName>
        <fullName evidence="13">Threonyl-tRNA synthetase</fullName>
        <shortName evidence="13">ThrRS</shortName>
    </alternativeName>
</protein>
<dbReference type="Gene3D" id="3.30.930.10">
    <property type="entry name" value="Bira Bifunctional Protein, Domain 2"/>
    <property type="match status" value="1"/>
</dbReference>
<dbReference type="Pfam" id="PF03129">
    <property type="entry name" value="HGTP_anticodon"/>
    <property type="match status" value="1"/>
</dbReference>
<dbReference type="FunFam" id="3.30.54.20:FF:000002">
    <property type="entry name" value="Threonine--tRNA ligase"/>
    <property type="match status" value="1"/>
</dbReference>
<dbReference type="SUPFAM" id="SSF52954">
    <property type="entry name" value="Class II aaRS ABD-related"/>
    <property type="match status" value="1"/>
</dbReference>
<name>A0A7C9N5I3_9BACT</name>
<evidence type="ECO:0000256" key="1">
    <source>
        <dbReference type="ARBA" id="ARBA00008226"/>
    </source>
</evidence>
<keyword evidence="10 13" id="KW-0648">Protein biosynthesis</keyword>
<keyword evidence="6 13" id="KW-0547">Nucleotide-binding</keyword>
<keyword evidence="8 13" id="KW-0067">ATP-binding</keyword>
<organism evidence="15 16">
    <name type="scientific">Solidesulfovibrio aerotolerans</name>
    <dbReference type="NCBI Taxonomy" id="295255"/>
    <lineage>
        <taxon>Bacteria</taxon>
        <taxon>Pseudomonadati</taxon>
        <taxon>Thermodesulfobacteriota</taxon>
        <taxon>Desulfovibrionia</taxon>
        <taxon>Desulfovibrionales</taxon>
        <taxon>Desulfovibrionaceae</taxon>
        <taxon>Solidesulfovibrio</taxon>
    </lineage>
</organism>
<feature type="domain" description="Aminoacyl-transfer RNA synthetases class-II family profile" evidence="14">
    <location>
        <begin position="227"/>
        <end position="533"/>
    </location>
</feature>
<feature type="binding site" evidence="13">
    <location>
        <position position="385"/>
    </location>
    <ligand>
        <name>Zn(2+)</name>
        <dbReference type="ChEBI" id="CHEBI:29105"/>
        <note>catalytic</note>
    </ligand>
</feature>
<evidence type="ECO:0000256" key="12">
    <source>
        <dbReference type="ARBA" id="ARBA00049515"/>
    </source>
</evidence>
<dbReference type="InterPro" id="IPR036621">
    <property type="entry name" value="Anticodon-bd_dom_sf"/>
</dbReference>
<dbReference type="InterPro" id="IPR012947">
    <property type="entry name" value="tRNA_SAD"/>
</dbReference>
<evidence type="ECO:0000256" key="5">
    <source>
        <dbReference type="ARBA" id="ARBA00022723"/>
    </source>
</evidence>
<dbReference type="InterPro" id="IPR002320">
    <property type="entry name" value="Thr-tRNA-ligase_IIa"/>
</dbReference>
<dbReference type="Gene3D" id="3.30.54.20">
    <property type="match status" value="1"/>
</dbReference>
<dbReference type="PANTHER" id="PTHR11451:SF44">
    <property type="entry name" value="THREONINE--TRNA LIGASE, CHLOROPLASTIC_MITOCHONDRIAL 2"/>
    <property type="match status" value="1"/>
</dbReference>
<evidence type="ECO:0000256" key="8">
    <source>
        <dbReference type="ARBA" id="ARBA00022840"/>
    </source>
</evidence>
<feature type="binding site" evidence="13">
    <location>
        <position position="510"/>
    </location>
    <ligand>
        <name>Zn(2+)</name>
        <dbReference type="ChEBI" id="CHEBI:29105"/>
        <note>catalytic</note>
    </ligand>
</feature>
<dbReference type="SMART" id="SM00863">
    <property type="entry name" value="tRNA_SAD"/>
    <property type="match status" value="1"/>
</dbReference>
<dbReference type="SUPFAM" id="SSF55681">
    <property type="entry name" value="Class II aaRS and biotin synthetases"/>
    <property type="match status" value="1"/>
</dbReference>
<dbReference type="InterPro" id="IPR002314">
    <property type="entry name" value="aa-tRNA-synt_IIb"/>
</dbReference>
<evidence type="ECO:0000256" key="2">
    <source>
        <dbReference type="ARBA" id="ARBA00022490"/>
    </source>
</evidence>
<dbReference type="Gene3D" id="3.30.980.10">
    <property type="entry name" value="Threonyl-trna Synthetase, Chain A, domain 2"/>
    <property type="match status" value="1"/>
</dbReference>
<feature type="region of interest" description="Catalytic" evidence="13">
    <location>
        <begin position="242"/>
        <end position="533"/>
    </location>
</feature>
<dbReference type="InterPro" id="IPR004154">
    <property type="entry name" value="Anticodon-bd"/>
</dbReference>
<evidence type="ECO:0000256" key="3">
    <source>
        <dbReference type="ARBA" id="ARBA00022555"/>
    </source>
</evidence>
<dbReference type="GO" id="GO:0004829">
    <property type="term" value="F:threonine-tRNA ligase activity"/>
    <property type="evidence" value="ECO:0007669"/>
    <property type="project" value="UniProtKB-UniRule"/>
</dbReference>
<dbReference type="PROSITE" id="PS50862">
    <property type="entry name" value="AA_TRNA_LIGASE_II"/>
    <property type="match status" value="1"/>
</dbReference>
<dbReference type="SUPFAM" id="SSF55186">
    <property type="entry name" value="ThrRS/AlaRS common domain"/>
    <property type="match status" value="1"/>
</dbReference>
<dbReference type="FunFam" id="3.40.50.800:FF:000001">
    <property type="entry name" value="Threonine--tRNA ligase"/>
    <property type="match status" value="1"/>
</dbReference>
<dbReference type="EMBL" id="WVUD01000015">
    <property type="protein sequence ID" value="MYL83475.1"/>
    <property type="molecule type" value="Genomic_DNA"/>
</dbReference>
<dbReference type="CDD" id="cd00860">
    <property type="entry name" value="ThrRS_anticodon"/>
    <property type="match status" value="1"/>
</dbReference>
<comment type="catalytic activity">
    <reaction evidence="12 13">
        <text>tRNA(Thr) + L-threonine + ATP = L-threonyl-tRNA(Thr) + AMP + diphosphate + H(+)</text>
        <dbReference type="Rhea" id="RHEA:24624"/>
        <dbReference type="Rhea" id="RHEA-COMP:9670"/>
        <dbReference type="Rhea" id="RHEA-COMP:9704"/>
        <dbReference type="ChEBI" id="CHEBI:15378"/>
        <dbReference type="ChEBI" id="CHEBI:30616"/>
        <dbReference type="ChEBI" id="CHEBI:33019"/>
        <dbReference type="ChEBI" id="CHEBI:57926"/>
        <dbReference type="ChEBI" id="CHEBI:78442"/>
        <dbReference type="ChEBI" id="CHEBI:78534"/>
        <dbReference type="ChEBI" id="CHEBI:456215"/>
        <dbReference type="EC" id="6.1.1.3"/>
    </reaction>
</comment>
<dbReference type="InterPro" id="IPR045864">
    <property type="entry name" value="aa-tRNA-synth_II/BPL/LPL"/>
</dbReference>
<keyword evidence="4 13" id="KW-0436">Ligase</keyword>
<dbReference type="GO" id="GO:0005524">
    <property type="term" value="F:ATP binding"/>
    <property type="evidence" value="ECO:0007669"/>
    <property type="project" value="UniProtKB-UniRule"/>
</dbReference>
<evidence type="ECO:0000313" key="16">
    <source>
        <dbReference type="Proteomes" id="UP000482487"/>
    </source>
</evidence>
<dbReference type="FunFam" id="3.30.930.10:FF:000002">
    <property type="entry name" value="Threonine--tRNA ligase"/>
    <property type="match status" value="1"/>
</dbReference>
<comment type="caution">
    <text evidence="15">The sequence shown here is derived from an EMBL/GenBank/DDBJ whole genome shotgun (WGS) entry which is preliminary data.</text>
</comment>
<proteinExistence type="inferred from homology"/>
<evidence type="ECO:0000313" key="15">
    <source>
        <dbReference type="EMBL" id="MYL83475.1"/>
    </source>
</evidence>
<dbReference type="FunFam" id="3.30.980.10:FF:000005">
    <property type="entry name" value="Threonyl-tRNA synthetase, mitochondrial"/>
    <property type="match status" value="1"/>
</dbReference>
<dbReference type="Pfam" id="PF07973">
    <property type="entry name" value="tRNA_SAD"/>
    <property type="match status" value="1"/>
</dbReference>
<gene>
    <name evidence="13 15" type="primary">thrS</name>
    <name evidence="15" type="ORF">GTA51_10100</name>
</gene>
<evidence type="ECO:0000256" key="7">
    <source>
        <dbReference type="ARBA" id="ARBA00022833"/>
    </source>
</evidence>
<keyword evidence="3 13" id="KW-0820">tRNA-binding</keyword>
<dbReference type="Gene3D" id="3.40.50.800">
    <property type="entry name" value="Anticodon-binding domain"/>
    <property type="match status" value="1"/>
</dbReference>
<reference evidence="15 16" key="1">
    <citation type="submission" date="2020-01" db="EMBL/GenBank/DDBJ databases">
        <title>Genome sequence of Desulfovibrio aerotolerans DSM 16695(T).</title>
        <authorList>
            <person name="Karnachuk O."/>
            <person name="Avakyan M."/>
            <person name="Mardanov A."/>
            <person name="Kadnikov V."/>
            <person name="Ravin N."/>
        </authorList>
    </citation>
    <scope>NUCLEOTIDE SEQUENCE [LARGE SCALE GENOMIC DNA]</scope>
    <source>
        <strain evidence="15 16">DSM 16695</strain>
    </source>
</reference>
<dbReference type="PRINTS" id="PR01047">
    <property type="entry name" value="TRNASYNTHTHR"/>
</dbReference>
<dbReference type="AlphaFoldDB" id="A0A7C9N5I3"/>
<evidence type="ECO:0000256" key="6">
    <source>
        <dbReference type="ARBA" id="ARBA00022741"/>
    </source>
</evidence>
<evidence type="ECO:0000259" key="14">
    <source>
        <dbReference type="PROSITE" id="PS50862"/>
    </source>
</evidence>
<keyword evidence="9 13" id="KW-0694">RNA-binding</keyword>
<dbReference type="GO" id="GO:0005829">
    <property type="term" value="C:cytosol"/>
    <property type="evidence" value="ECO:0007669"/>
    <property type="project" value="TreeGrafter"/>
</dbReference>
<evidence type="ECO:0000256" key="13">
    <source>
        <dbReference type="HAMAP-Rule" id="MF_00184"/>
    </source>
</evidence>